<comment type="similarity">
    <text evidence="1">Belongs to the arginase family.</text>
</comment>
<dbReference type="Proteomes" id="UP000199513">
    <property type="component" value="Unassembled WGS sequence"/>
</dbReference>
<sequence length="380" mass="44338">MLNYKLFFDLVGAEDFADISDQQALLHTIYFALDTSFQWKNIDIAIIGLNLKGEADAIRRQLYRLQKSAVNYHILDLGNLRLSQDLNENYLKVSEVGKFLLQENILPILIGGTNDYALGLYWAYQDLEKTIYTLFIDKQLDIKEESQLAEERFVSRILLHQPNYLFNLGLLGYQTYLNNHLALEMCKKLNFDLMSVGELRKNIADTEPMIRMADMLCIDISAIRRNEAPATPYSFHFGLTGEEAVQMAWYAGLNEKLSSLGIFGYQADLDKNQQTAEIISVMLWYFIEGFYYRKGEFPLRENFYIQYTVPLSNEDFSLVFYKSMLSDRWWLSLPTQESTSFSHYNRNQLIPCTYQDYQEATYGNLPERWIKSLGYDVKLQ</sequence>
<proteinExistence type="inferred from homology"/>
<dbReference type="InterPro" id="IPR006035">
    <property type="entry name" value="Ureohydrolase"/>
</dbReference>
<organism evidence="2 3">
    <name type="scientific">Thermoflexibacter ruber</name>
    <dbReference type="NCBI Taxonomy" id="1003"/>
    <lineage>
        <taxon>Bacteria</taxon>
        <taxon>Pseudomonadati</taxon>
        <taxon>Bacteroidota</taxon>
        <taxon>Cytophagia</taxon>
        <taxon>Cytophagales</taxon>
        <taxon>Thermoflexibacteraceae</taxon>
        <taxon>Thermoflexibacter</taxon>
    </lineage>
</organism>
<dbReference type="GO" id="GO:0016813">
    <property type="term" value="F:hydrolase activity, acting on carbon-nitrogen (but not peptide) bonds, in linear amidines"/>
    <property type="evidence" value="ECO:0007669"/>
    <property type="project" value="UniProtKB-ARBA"/>
</dbReference>
<dbReference type="Pfam" id="PF00491">
    <property type="entry name" value="Arginase"/>
    <property type="match status" value="1"/>
</dbReference>
<reference evidence="2 3" key="1">
    <citation type="submission" date="2016-10" db="EMBL/GenBank/DDBJ databases">
        <authorList>
            <person name="de Groot N.N."/>
        </authorList>
    </citation>
    <scope>NUCLEOTIDE SEQUENCE [LARGE SCALE GENOMIC DNA]</scope>
    <source>
        <strain>GEY</strain>
        <strain evidence="3">DSM 9560</strain>
    </source>
</reference>
<evidence type="ECO:0000256" key="1">
    <source>
        <dbReference type="PROSITE-ProRule" id="PRU00742"/>
    </source>
</evidence>
<dbReference type="EMBL" id="FONY01000017">
    <property type="protein sequence ID" value="SFF14345.1"/>
    <property type="molecule type" value="Genomic_DNA"/>
</dbReference>
<dbReference type="STRING" id="1003.SAMN04488541_101764"/>
<protein>
    <submittedName>
        <fullName evidence="2">Formiminoglutamase</fullName>
    </submittedName>
</protein>
<keyword evidence="3" id="KW-1185">Reference proteome</keyword>
<name>A0A1I2G9T0_9BACT</name>
<dbReference type="OrthoDB" id="931936at2"/>
<dbReference type="PROSITE" id="PS51409">
    <property type="entry name" value="ARGINASE_2"/>
    <property type="match status" value="1"/>
</dbReference>
<dbReference type="InterPro" id="IPR023696">
    <property type="entry name" value="Ureohydrolase_dom_sf"/>
</dbReference>
<gene>
    <name evidence="2" type="ORF">SAMN04488541_101764</name>
</gene>
<dbReference type="SUPFAM" id="SSF52768">
    <property type="entry name" value="Arginase/deacetylase"/>
    <property type="match status" value="1"/>
</dbReference>
<dbReference type="Gene3D" id="3.40.800.10">
    <property type="entry name" value="Ureohydrolase domain"/>
    <property type="match status" value="1"/>
</dbReference>
<dbReference type="AlphaFoldDB" id="A0A1I2G9T0"/>
<accession>A0A1I2G9T0</accession>
<dbReference type="GO" id="GO:0046872">
    <property type="term" value="F:metal ion binding"/>
    <property type="evidence" value="ECO:0007669"/>
    <property type="project" value="InterPro"/>
</dbReference>
<evidence type="ECO:0000313" key="2">
    <source>
        <dbReference type="EMBL" id="SFF14345.1"/>
    </source>
</evidence>
<dbReference type="RefSeq" id="WP_091545003.1">
    <property type="nucleotide sequence ID" value="NZ_FONY01000017.1"/>
</dbReference>
<evidence type="ECO:0000313" key="3">
    <source>
        <dbReference type="Proteomes" id="UP000199513"/>
    </source>
</evidence>